<feature type="domain" description="Sulphur oxidation protein SoxZ" evidence="1">
    <location>
        <begin position="9"/>
        <end position="101"/>
    </location>
</feature>
<name>A0A7X4KET9_9BURK</name>
<keyword evidence="3" id="KW-1185">Reference proteome</keyword>
<evidence type="ECO:0000313" key="3">
    <source>
        <dbReference type="Proteomes" id="UP000450012"/>
    </source>
</evidence>
<dbReference type="AlphaFoldDB" id="A0A7X4KET9"/>
<dbReference type="Pfam" id="PF08770">
    <property type="entry name" value="SoxZ"/>
    <property type="match status" value="1"/>
</dbReference>
<dbReference type="Proteomes" id="UP000450012">
    <property type="component" value="Unassembled WGS sequence"/>
</dbReference>
<evidence type="ECO:0000259" key="1">
    <source>
        <dbReference type="Pfam" id="PF08770"/>
    </source>
</evidence>
<sequence>MARALIHMPATAKRGEVIEIRALIGHPMETGYRVGAEGKLLARDIIRQFVCRYNGEQVFGAELHQAISANPYIAFYTLATESGTLEFQWDGDNGFTHTEKMKLTLTVSPS</sequence>
<organism evidence="2 3">
    <name type="scientific">Duganella rivi</name>
    <dbReference type="NCBI Taxonomy" id="2666083"/>
    <lineage>
        <taxon>Bacteria</taxon>
        <taxon>Pseudomonadati</taxon>
        <taxon>Pseudomonadota</taxon>
        <taxon>Betaproteobacteria</taxon>
        <taxon>Burkholderiales</taxon>
        <taxon>Oxalobacteraceae</taxon>
        <taxon>Telluria group</taxon>
        <taxon>Duganella</taxon>
    </lineage>
</organism>
<dbReference type="Gene3D" id="2.60.40.10">
    <property type="entry name" value="Immunoglobulins"/>
    <property type="match status" value="1"/>
</dbReference>
<dbReference type="RefSeq" id="WP_161016869.1">
    <property type="nucleotide sequence ID" value="NZ_WWCK01000009.1"/>
</dbReference>
<dbReference type="SUPFAM" id="SSF81296">
    <property type="entry name" value="E set domains"/>
    <property type="match status" value="1"/>
</dbReference>
<protein>
    <submittedName>
        <fullName evidence="2">Thiosulfate oxidation carrier complex protein SoxZ</fullName>
    </submittedName>
</protein>
<proteinExistence type="predicted"/>
<dbReference type="InterPro" id="IPR014756">
    <property type="entry name" value="Ig_E-set"/>
</dbReference>
<comment type="caution">
    <text evidence="2">The sequence shown here is derived from an EMBL/GenBank/DDBJ whole genome shotgun (WGS) entry which is preliminary data.</text>
</comment>
<dbReference type="EMBL" id="WWCK01000009">
    <property type="protein sequence ID" value="MYM70372.1"/>
    <property type="molecule type" value="Genomic_DNA"/>
</dbReference>
<dbReference type="NCBIfam" id="TIGR04490">
    <property type="entry name" value="SoxZ_true"/>
    <property type="match status" value="1"/>
</dbReference>
<dbReference type="InterPro" id="IPR013783">
    <property type="entry name" value="Ig-like_fold"/>
</dbReference>
<reference evidence="2 3" key="1">
    <citation type="submission" date="2019-12" db="EMBL/GenBank/DDBJ databases">
        <title>Novel species isolated from a subtropical stream in China.</title>
        <authorList>
            <person name="Lu H."/>
        </authorList>
    </citation>
    <scope>NUCLEOTIDE SEQUENCE [LARGE SCALE GENOMIC DNA]</scope>
    <source>
        <strain evidence="2 3">FT55W</strain>
    </source>
</reference>
<gene>
    <name evidence="2" type="primary">soxZ</name>
    <name evidence="2" type="ORF">GTP45_26720</name>
</gene>
<evidence type="ECO:0000313" key="2">
    <source>
        <dbReference type="EMBL" id="MYM70372.1"/>
    </source>
</evidence>
<dbReference type="InterPro" id="IPR030995">
    <property type="entry name" value="SoxZ"/>
</dbReference>
<dbReference type="InterPro" id="IPR014880">
    <property type="entry name" value="SoxZ_dom"/>
</dbReference>
<accession>A0A7X4KET9</accession>